<protein>
    <recommendedName>
        <fullName evidence="4">AA1-like domain-containing protein</fullName>
    </recommendedName>
</protein>
<organism evidence="2 3">
    <name type="scientific">Ampelomyces quisqualis</name>
    <name type="common">Powdery mildew agent</name>
    <dbReference type="NCBI Taxonomy" id="50730"/>
    <lineage>
        <taxon>Eukaryota</taxon>
        <taxon>Fungi</taxon>
        <taxon>Dikarya</taxon>
        <taxon>Ascomycota</taxon>
        <taxon>Pezizomycotina</taxon>
        <taxon>Dothideomycetes</taxon>
        <taxon>Pleosporomycetidae</taxon>
        <taxon>Pleosporales</taxon>
        <taxon>Pleosporineae</taxon>
        <taxon>Phaeosphaeriaceae</taxon>
        <taxon>Ampelomyces</taxon>
    </lineage>
</organism>
<evidence type="ECO:0008006" key="4">
    <source>
        <dbReference type="Google" id="ProtNLM"/>
    </source>
</evidence>
<evidence type="ECO:0000256" key="1">
    <source>
        <dbReference type="SAM" id="SignalP"/>
    </source>
</evidence>
<dbReference type="Proteomes" id="UP000800096">
    <property type="component" value="Unassembled WGS sequence"/>
</dbReference>
<feature type="signal peptide" evidence="1">
    <location>
        <begin position="1"/>
        <end position="15"/>
    </location>
</feature>
<gene>
    <name evidence="2" type="ORF">BDU57DRAFT_550508</name>
</gene>
<proteinExistence type="predicted"/>
<feature type="chain" id="PRO_5025346073" description="AA1-like domain-containing protein" evidence="1">
    <location>
        <begin position="16"/>
        <end position="160"/>
    </location>
</feature>
<keyword evidence="3" id="KW-1185">Reference proteome</keyword>
<name>A0A6A5QHP2_AMPQU</name>
<reference evidence="2" key="1">
    <citation type="journal article" date="2020" name="Stud. Mycol.">
        <title>101 Dothideomycetes genomes: a test case for predicting lifestyles and emergence of pathogens.</title>
        <authorList>
            <person name="Haridas S."/>
            <person name="Albert R."/>
            <person name="Binder M."/>
            <person name="Bloem J."/>
            <person name="Labutti K."/>
            <person name="Salamov A."/>
            <person name="Andreopoulos B."/>
            <person name="Baker S."/>
            <person name="Barry K."/>
            <person name="Bills G."/>
            <person name="Bluhm B."/>
            <person name="Cannon C."/>
            <person name="Castanera R."/>
            <person name="Culley D."/>
            <person name="Daum C."/>
            <person name="Ezra D."/>
            <person name="Gonzalez J."/>
            <person name="Henrissat B."/>
            <person name="Kuo A."/>
            <person name="Liang C."/>
            <person name="Lipzen A."/>
            <person name="Lutzoni F."/>
            <person name="Magnuson J."/>
            <person name="Mondo S."/>
            <person name="Nolan M."/>
            <person name="Ohm R."/>
            <person name="Pangilinan J."/>
            <person name="Park H.-J."/>
            <person name="Ramirez L."/>
            <person name="Alfaro M."/>
            <person name="Sun H."/>
            <person name="Tritt A."/>
            <person name="Yoshinaga Y."/>
            <person name="Zwiers L.-H."/>
            <person name="Turgeon B."/>
            <person name="Goodwin S."/>
            <person name="Spatafora J."/>
            <person name="Crous P."/>
            <person name="Grigoriev I."/>
        </authorList>
    </citation>
    <scope>NUCLEOTIDE SEQUENCE</scope>
    <source>
        <strain evidence="2">HMLAC05119</strain>
    </source>
</reference>
<dbReference type="OrthoDB" id="3795775at2759"/>
<sequence>MFKRLLLALLPFAAGMPPSAVNPAAPAPMRLQVTTFHAYSHDAYTGYANFATFIVGEPGYSFGAICSLATAEALFSDMNWTECDIRNGDPGVKLLFQISPGFSQVRLKKGWKGTDMYMWGVAAQDTYWKEGNGGNVTAMWEGKYYWVHQPWDFEINSITG</sequence>
<keyword evidence="1" id="KW-0732">Signal</keyword>
<evidence type="ECO:0000313" key="3">
    <source>
        <dbReference type="Proteomes" id="UP000800096"/>
    </source>
</evidence>
<dbReference type="AlphaFoldDB" id="A0A6A5QHP2"/>
<accession>A0A6A5QHP2</accession>
<dbReference type="EMBL" id="ML979138">
    <property type="protein sequence ID" value="KAF1914014.1"/>
    <property type="molecule type" value="Genomic_DNA"/>
</dbReference>
<evidence type="ECO:0000313" key="2">
    <source>
        <dbReference type="EMBL" id="KAF1914014.1"/>
    </source>
</evidence>